<dbReference type="GO" id="GO:0004553">
    <property type="term" value="F:hydrolase activity, hydrolyzing O-glycosyl compounds"/>
    <property type="evidence" value="ECO:0007669"/>
    <property type="project" value="InterPro"/>
</dbReference>
<dbReference type="GO" id="GO:0009505">
    <property type="term" value="C:plant-type cell wall"/>
    <property type="evidence" value="ECO:0007669"/>
    <property type="project" value="TreeGrafter"/>
</dbReference>
<evidence type="ECO:0000256" key="2">
    <source>
        <dbReference type="ARBA" id="ARBA00022801"/>
    </source>
</evidence>
<dbReference type="AlphaFoldDB" id="A0AAD4XCI9"/>
<dbReference type="SUPFAM" id="SSF51445">
    <property type="entry name" value="(Trans)glycosidases"/>
    <property type="match status" value="1"/>
</dbReference>
<reference evidence="4" key="1">
    <citation type="submission" date="2022-04" db="EMBL/GenBank/DDBJ databases">
        <title>A functionally conserved STORR gene fusion in Papaver species that diverged 16.8 million years ago.</title>
        <authorList>
            <person name="Catania T."/>
        </authorList>
    </citation>
    <scope>NUCLEOTIDE SEQUENCE</scope>
    <source>
        <strain evidence="4">S-188037</strain>
    </source>
</reference>
<accession>A0AAD4XCI9</accession>
<dbReference type="InterPro" id="IPR013785">
    <property type="entry name" value="Aldolase_TIM"/>
</dbReference>
<evidence type="ECO:0000313" key="5">
    <source>
        <dbReference type="Proteomes" id="UP001202328"/>
    </source>
</evidence>
<name>A0AAD4XCI9_9MAGN</name>
<keyword evidence="2" id="KW-0378">Hydrolase</keyword>
<dbReference type="EMBL" id="JAJJMB010011222">
    <property type="protein sequence ID" value="KAI3903525.1"/>
    <property type="molecule type" value="Genomic_DNA"/>
</dbReference>
<dbReference type="PANTHER" id="PTHR11452">
    <property type="entry name" value="ALPHA-GALACTOSIDASE/ALPHA-N-ACETYLGALACTOSAMINIDASE"/>
    <property type="match status" value="1"/>
</dbReference>
<comment type="similarity">
    <text evidence="1">Belongs to the glycosyl hydrolase 27 family.</text>
</comment>
<dbReference type="InterPro" id="IPR002241">
    <property type="entry name" value="Glyco_hydro_27"/>
</dbReference>
<keyword evidence="5" id="KW-1185">Reference proteome</keyword>
<organism evidence="4 5">
    <name type="scientific">Papaver atlanticum</name>
    <dbReference type="NCBI Taxonomy" id="357466"/>
    <lineage>
        <taxon>Eukaryota</taxon>
        <taxon>Viridiplantae</taxon>
        <taxon>Streptophyta</taxon>
        <taxon>Embryophyta</taxon>
        <taxon>Tracheophyta</taxon>
        <taxon>Spermatophyta</taxon>
        <taxon>Magnoliopsida</taxon>
        <taxon>Ranunculales</taxon>
        <taxon>Papaveraceae</taxon>
        <taxon>Papaveroideae</taxon>
        <taxon>Papaver</taxon>
    </lineage>
</organism>
<dbReference type="PANTHER" id="PTHR11452:SF85">
    <property type="entry name" value="ALPHA-GALACTOSIDASE"/>
    <property type="match status" value="1"/>
</dbReference>
<evidence type="ECO:0008006" key="6">
    <source>
        <dbReference type="Google" id="ProtNLM"/>
    </source>
</evidence>
<gene>
    <name evidence="4" type="ORF">MKW98_032179</name>
</gene>
<protein>
    <recommendedName>
        <fullName evidence="6">Alpha-galactosidase</fullName>
    </recommendedName>
</protein>
<comment type="caution">
    <text evidence="4">The sequence shown here is derived from an EMBL/GenBank/DDBJ whole genome shotgun (WGS) entry which is preliminary data.</text>
</comment>
<dbReference type="Pfam" id="PF16499">
    <property type="entry name" value="Melibiase_2"/>
    <property type="match status" value="1"/>
</dbReference>
<dbReference type="GO" id="GO:0005975">
    <property type="term" value="P:carbohydrate metabolic process"/>
    <property type="evidence" value="ECO:0007669"/>
    <property type="project" value="InterPro"/>
</dbReference>
<dbReference type="Gene3D" id="3.20.20.70">
    <property type="entry name" value="Aldolase class I"/>
    <property type="match status" value="1"/>
</dbReference>
<evidence type="ECO:0000313" key="4">
    <source>
        <dbReference type="EMBL" id="KAI3903525.1"/>
    </source>
</evidence>
<sequence>MLTLGNLVANKSTFPSAIKSLADYVLSKGLKLGIYADSSRAIMICEIISKSCFRAVEYWNSAKFSYHEEQDAGTFPSWGIDYLKYNNCFNDDIRPTIRGDMHPALWAGDWGNSWRTTNDIGSSWIR</sequence>
<evidence type="ECO:0000256" key="3">
    <source>
        <dbReference type="ARBA" id="ARBA00023295"/>
    </source>
</evidence>
<evidence type="ECO:0000256" key="1">
    <source>
        <dbReference type="ARBA" id="ARBA00009743"/>
    </source>
</evidence>
<keyword evidence="3" id="KW-0326">Glycosidase</keyword>
<dbReference type="Proteomes" id="UP001202328">
    <property type="component" value="Unassembled WGS sequence"/>
</dbReference>
<proteinExistence type="inferred from homology"/>
<dbReference type="InterPro" id="IPR017853">
    <property type="entry name" value="GH"/>
</dbReference>